<dbReference type="AlphaFoldDB" id="A0A518GKX9"/>
<feature type="transmembrane region" description="Helical" evidence="5">
    <location>
        <begin position="373"/>
        <end position="392"/>
    </location>
</feature>
<comment type="subcellular location">
    <subcellularLocation>
        <location evidence="1">Membrane</location>
        <topology evidence="1">Multi-pass membrane protein</topology>
    </subcellularLocation>
</comment>
<reference evidence="7 8" key="1">
    <citation type="submission" date="2019-02" db="EMBL/GenBank/DDBJ databases">
        <title>Deep-cultivation of Planctomycetes and their phenomic and genomic characterization uncovers novel biology.</title>
        <authorList>
            <person name="Wiegand S."/>
            <person name="Jogler M."/>
            <person name="Boedeker C."/>
            <person name="Pinto D."/>
            <person name="Vollmers J."/>
            <person name="Rivas-Marin E."/>
            <person name="Kohn T."/>
            <person name="Peeters S.H."/>
            <person name="Heuer A."/>
            <person name="Rast P."/>
            <person name="Oberbeckmann S."/>
            <person name="Bunk B."/>
            <person name="Jeske O."/>
            <person name="Meyerdierks A."/>
            <person name="Storesund J.E."/>
            <person name="Kallscheuer N."/>
            <person name="Luecker S."/>
            <person name="Lage O.M."/>
            <person name="Pohl T."/>
            <person name="Merkel B.J."/>
            <person name="Hornburger P."/>
            <person name="Mueller R.-W."/>
            <person name="Bruemmer F."/>
            <person name="Labrenz M."/>
            <person name="Spormann A.M."/>
            <person name="Op den Camp H."/>
            <person name="Overmann J."/>
            <person name="Amann R."/>
            <person name="Jetten M.S.M."/>
            <person name="Mascher T."/>
            <person name="Medema M.H."/>
            <person name="Devos D.P."/>
            <person name="Kaster A.-K."/>
            <person name="Ovreas L."/>
            <person name="Rohde M."/>
            <person name="Galperin M.Y."/>
            <person name="Jogler C."/>
        </authorList>
    </citation>
    <scope>NUCLEOTIDE SEQUENCE [LARGE SCALE GENOMIC DNA]</scope>
    <source>
        <strain evidence="7 8">Spb1</strain>
    </source>
</reference>
<dbReference type="Pfam" id="PF07690">
    <property type="entry name" value="MFS_1"/>
    <property type="match status" value="1"/>
</dbReference>
<dbReference type="PANTHER" id="PTHR23508">
    <property type="entry name" value="CARBOXYLIC ACID TRANSPORTER PROTEIN HOMOLOG"/>
    <property type="match status" value="1"/>
</dbReference>
<protein>
    <submittedName>
        <fullName evidence="7">Sialic acid transporter</fullName>
    </submittedName>
</protein>
<dbReference type="InterPro" id="IPR020846">
    <property type="entry name" value="MFS_dom"/>
</dbReference>
<dbReference type="InterPro" id="IPR011701">
    <property type="entry name" value="MFS"/>
</dbReference>
<evidence type="ECO:0000256" key="5">
    <source>
        <dbReference type="SAM" id="Phobius"/>
    </source>
</evidence>
<feature type="transmembrane region" description="Helical" evidence="5">
    <location>
        <begin position="256"/>
        <end position="276"/>
    </location>
</feature>
<feature type="transmembrane region" description="Helical" evidence="5">
    <location>
        <begin position="110"/>
        <end position="129"/>
    </location>
</feature>
<keyword evidence="4 5" id="KW-0472">Membrane</keyword>
<dbReference type="PANTHER" id="PTHR23508:SF10">
    <property type="entry name" value="CARBOXYLIC ACID TRANSPORTER PROTEIN HOMOLOG"/>
    <property type="match status" value="1"/>
</dbReference>
<evidence type="ECO:0000256" key="4">
    <source>
        <dbReference type="ARBA" id="ARBA00023136"/>
    </source>
</evidence>
<dbReference type="PROSITE" id="PS00217">
    <property type="entry name" value="SUGAR_TRANSPORT_2"/>
    <property type="match status" value="1"/>
</dbReference>
<dbReference type="InterPro" id="IPR005829">
    <property type="entry name" value="Sugar_transporter_CS"/>
</dbReference>
<dbReference type="SUPFAM" id="SSF103473">
    <property type="entry name" value="MFS general substrate transporter"/>
    <property type="match status" value="1"/>
</dbReference>
<feature type="transmembrane region" description="Helical" evidence="5">
    <location>
        <begin position="398"/>
        <end position="419"/>
    </location>
</feature>
<dbReference type="Pfam" id="PF00083">
    <property type="entry name" value="Sugar_tr"/>
    <property type="match status" value="1"/>
</dbReference>
<feature type="transmembrane region" description="Helical" evidence="5">
    <location>
        <begin position="342"/>
        <end position="361"/>
    </location>
</feature>
<evidence type="ECO:0000313" key="8">
    <source>
        <dbReference type="Proteomes" id="UP000315349"/>
    </source>
</evidence>
<evidence type="ECO:0000256" key="3">
    <source>
        <dbReference type="ARBA" id="ARBA00022989"/>
    </source>
</evidence>
<dbReference type="Proteomes" id="UP000315349">
    <property type="component" value="Chromosome"/>
</dbReference>
<sequence>MHHIDTPAQSSSPVLPGPWWRSMTRYHWFVLLVAALGWLFDCLDQQLFVLARPAVMESLIPGNSADPAVRSAQKMGGDIATSIFIAGWATGGLFFGMLGDRIGRAKTMMITILLYSLFTGLSALSVGLWDFAFYRFLTGLGVGGEFAVGVALVAEVMPNNARPYTLGLLQALSAVGNVSAAMVNLSLGLAEEQGLPYSPWRIMFLIGAIPALLALVVRRYLKEPEQWTAASTSELKEKQLGSYTALFKHPVWRKHALLGLVLGCAGVVGLWSVGFYTPDLTREIQKKPITAQVLEEFKAVHGSETMDRILAQPQKGSAPRNPDDQKILESFEKTVKGRLSRWPSYSSIMLNIGAFFGMFGFGALSQKIGRKPTFAIALVAAFSSTVIVFLFLTELWQIFVFVPIMGFCQLSLFAGYAIYFPELFPTWLRSTGTSFCYNVGRFVAATGPIAKIGLDSIYAGSEHATRYTGATMCFVFLIGLFVLPFLPETKGKPLPE</sequence>
<proteinExistence type="predicted"/>
<dbReference type="Gene3D" id="1.20.1250.20">
    <property type="entry name" value="MFS general substrate transporter like domains"/>
    <property type="match status" value="1"/>
</dbReference>
<feature type="domain" description="Major facilitator superfamily (MFS) profile" evidence="6">
    <location>
        <begin position="30"/>
        <end position="490"/>
    </location>
</feature>
<evidence type="ECO:0000256" key="2">
    <source>
        <dbReference type="ARBA" id="ARBA00022692"/>
    </source>
</evidence>
<dbReference type="GO" id="GO:0005886">
    <property type="term" value="C:plasma membrane"/>
    <property type="evidence" value="ECO:0007669"/>
    <property type="project" value="TreeGrafter"/>
</dbReference>
<feature type="transmembrane region" description="Helical" evidence="5">
    <location>
        <begin position="199"/>
        <end position="217"/>
    </location>
</feature>
<dbReference type="OrthoDB" id="9787026at2"/>
<dbReference type="InterPro" id="IPR036259">
    <property type="entry name" value="MFS_trans_sf"/>
</dbReference>
<accession>A0A518GKX9</accession>
<keyword evidence="8" id="KW-1185">Reference proteome</keyword>
<evidence type="ECO:0000313" key="7">
    <source>
        <dbReference type="EMBL" id="QDV29218.1"/>
    </source>
</evidence>
<feature type="transmembrane region" description="Helical" evidence="5">
    <location>
        <begin position="166"/>
        <end position="187"/>
    </location>
</feature>
<dbReference type="KEGG" id="peh:Spb1_10960"/>
<feature type="transmembrane region" description="Helical" evidence="5">
    <location>
        <begin position="79"/>
        <end position="98"/>
    </location>
</feature>
<name>A0A518GKX9_9PLAN</name>
<dbReference type="PROSITE" id="PS50850">
    <property type="entry name" value="MFS"/>
    <property type="match status" value="1"/>
</dbReference>
<dbReference type="InterPro" id="IPR005828">
    <property type="entry name" value="MFS_sugar_transport-like"/>
</dbReference>
<feature type="transmembrane region" description="Helical" evidence="5">
    <location>
        <begin position="28"/>
        <end position="48"/>
    </location>
</feature>
<evidence type="ECO:0000259" key="6">
    <source>
        <dbReference type="PROSITE" id="PS50850"/>
    </source>
</evidence>
<dbReference type="EMBL" id="CP036299">
    <property type="protein sequence ID" value="QDV29218.1"/>
    <property type="molecule type" value="Genomic_DNA"/>
</dbReference>
<keyword evidence="2 5" id="KW-0812">Transmembrane</keyword>
<evidence type="ECO:0000256" key="1">
    <source>
        <dbReference type="ARBA" id="ARBA00004141"/>
    </source>
</evidence>
<organism evidence="7 8">
    <name type="scientific">Planctopirus ephydatiae</name>
    <dbReference type="NCBI Taxonomy" id="2528019"/>
    <lineage>
        <taxon>Bacteria</taxon>
        <taxon>Pseudomonadati</taxon>
        <taxon>Planctomycetota</taxon>
        <taxon>Planctomycetia</taxon>
        <taxon>Planctomycetales</taxon>
        <taxon>Planctomycetaceae</taxon>
        <taxon>Planctopirus</taxon>
    </lineage>
</organism>
<keyword evidence="3 5" id="KW-1133">Transmembrane helix</keyword>
<dbReference type="GO" id="GO:0046943">
    <property type="term" value="F:carboxylic acid transmembrane transporter activity"/>
    <property type="evidence" value="ECO:0007669"/>
    <property type="project" value="TreeGrafter"/>
</dbReference>
<dbReference type="RefSeq" id="WP_145296778.1">
    <property type="nucleotide sequence ID" value="NZ_CP036299.1"/>
</dbReference>
<gene>
    <name evidence="7" type="primary">nanT_1</name>
    <name evidence="7" type="ORF">Spb1_10960</name>
</gene>
<feature type="transmembrane region" description="Helical" evidence="5">
    <location>
        <begin position="467"/>
        <end position="486"/>
    </location>
</feature>